<accession>A0A5C8ZZ73</accession>
<dbReference type="EMBL" id="VRZA01000003">
    <property type="protein sequence ID" value="TXS93885.1"/>
    <property type="molecule type" value="Genomic_DNA"/>
</dbReference>
<gene>
    <name evidence="7" type="primary">genX</name>
    <name evidence="7" type="ORF">FV139_09655</name>
</gene>
<dbReference type="PANTHER" id="PTHR42918">
    <property type="entry name" value="LYSYL-TRNA SYNTHETASE"/>
    <property type="match status" value="1"/>
</dbReference>
<dbReference type="GO" id="GO:0005829">
    <property type="term" value="C:cytosol"/>
    <property type="evidence" value="ECO:0007669"/>
    <property type="project" value="TreeGrafter"/>
</dbReference>
<comment type="caution">
    <text evidence="7">The sequence shown here is derived from an EMBL/GenBank/DDBJ whole genome shotgun (WGS) entry which is preliminary data.</text>
</comment>
<evidence type="ECO:0000256" key="1">
    <source>
        <dbReference type="ARBA" id="ARBA00011738"/>
    </source>
</evidence>
<dbReference type="FunFam" id="3.30.930.10:FF:000017">
    <property type="entry name" value="Elongation factor P--(R)-beta-lysine ligase"/>
    <property type="match status" value="1"/>
</dbReference>
<dbReference type="AlphaFoldDB" id="A0A5C8ZZ73"/>
<sequence>MSWQPGAGLEQLRARAGLLATLRRFFDERGVLEVETPLLCSAGITDPAIEPLIVAGGQSVAGQPRYLQTSPEYAMKRLLAAGSGPIYQIARAFRDGEAGSRHNPEFSLLEWYRPGFDHHALMAEVADLVCACLGPRDWKALSYRQLFLDSIGIDPFLQPVEELESRARARHDLGNLSGDRDLWLDLLLTHEVEPWLAGQGLCFVYDYPASQAALSKIVSVDGFAVGQRFELYIDGVELANGYHELTDAGEQRARFVADNERRLALGQEPRPIDELLLEALEVGMPECSGVALGVDRLLMLATGERDIRRVLAFDWSRS</sequence>
<keyword evidence="2" id="KW-0436">Ligase</keyword>
<evidence type="ECO:0000256" key="4">
    <source>
        <dbReference type="ARBA" id="ARBA00022840"/>
    </source>
</evidence>
<dbReference type="GO" id="GO:0006430">
    <property type="term" value="P:lysyl-tRNA aminoacylation"/>
    <property type="evidence" value="ECO:0007669"/>
    <property type="project" value="InterPro"/>
</dbReference>
<dbReference type="InterPro" id="IPR004525">
    <property type="entry name" value="EpmA"/>
</dbReference>
<dbReference type="InterPro" id="IPR045864">
    <property type="entry name" value="aa-tRNA-synth_II/BPL/LPL"/>
</dbReference>
<feature type="domain" description="Aminoacyl-transfer RNA synthetases class-II family profile" evidence="6">
    <location>
        <begin position="18"/>
        <end position="312"/>
    </location>
</feature>
<dbReference type="GO" id="GO:0004824">
    <property type="term" value="F:lysine-tRNA ligase activity"/>
    <property type="evidence" value="ECO:0007669"/>
    <property type="project" value="InterPro"/>
</dbReference>
<protein>
    <submittedName>
        <fullName evidence="7">EF-P lysine aminoacylase GenX</fullName>
    </submittedName>
</protein>
<comment type="catalytic activity">
    <reaction evidence="5">
        <text>D-beta-lysine + L-lysyl-[protein] + ATP = N(6)-((3R)-3,6-diaminohexanoyl)-L-lysyl-[protein] + AMP + diphosphate + H(+)</text>
        <dbReference type="Rhea" id="RHEA:83435"/>
        <dbReference type="Rhea" id="RHEA-COMP:9752"/>
        <dbReference type="Rhea" id="RHEA-COMP:20131"/>
        <dbReference type="ChEBI" id="CHEBI:15378"/>
        <dbReference type="ChEBI" id="CHEBI:29969"/>
        <dbReference type="ChEBI" id="CHEBI:30616"/>
        <dbReference type="ChEBI" id="CHEBI:33019"/>
        <dbReference type="ChEBI" id="CHEBI:84138"/>
        <dbReference type="ChEBI" id="CHEBI:156053"/>
        <dbReference type="ChEBI" id="CHEBI:456215"/>
    </reaction>
    <physiologicalReaction direction="left-to-right" evidence="5">
        <dbReference type="Rhea" id="RHEA:83436"/>
    </physiologicalReaction>
</comment>
<dbReference type="NCBIfam" id="TIGR00462">
    <property type="entry name" value="genX"/>
    <property type="match status" value="1"/>
</dbReference>
<dbReference type="PANTHER" id="PTHR42918:SF6">
    <property type="entry name" value="ELONGATION FACTOR P--(R)-BETA-LYSINE LIGASE"/>
    <property type="match status" value="1"/>
</dbReference>
<evidence type="ECO:0000259" key="6">
    <source>
        <dbReference type="PROSITE" id="PS50862"/>
    </source>
</evidence>
<dbReference type="NCBIfam" id="NF006828">
    <property type="entry name" value="PRK09350.1"/>
    <property type="match status" value="1"/>
</dbReference>
<dbReference type="PROSITE" id="PS50862">
    <property type="entry name" value="AA_TRNA_LIGASE_II"/>
    <property type="match status" value="1"/>
</dbReference>
<dbReference type="RefSeq" id="WP_148068227.1">
    <property type="nucleotide sequence ID" value="NZ_VRZA01000003.1"/>
</dbReference>
<reference evidence="7 8" key="1">
    <citation type="submission" date="2019-08" db="EMBL/GenBank/DDBJ databases">
        <title>Parahaliea maris sp. nov., isolated from the surface seawater.</title>
        <authorList>
            <person name="Liu Y."/>
        </authorList>
    </citation>
    <scope>NUCLEOTIDE SEQUENCE [LARGE SCALE GENOMIC DNA]</scope>
    <source>
        <strain evidence="7 8">HSLHS9</strain>
    </source>
</reference>
<dbReference type="InterPro" id="IPR018149">
    <property type="entry name" value="Lys-tRNA-synth_II_C"/>
</dbReference>
<dbReference type="Pfam" id="PF00152">
    <property type="entry name" value="tRNA-synt_2"/>
    <property type="match status" value="1"/>
</dbReference>
<evidence type="ECO:0000313" key="8">
    <source>
        <dbReference type="Proteomes" id="UP000321039"/>
    </source>
</evidence>
<evidence type="ECO:0000256" key="2">
    <source>
        <dbReference type="ARBA" id="ARBA00022598"/>
    </source>
</evidence>
<organism evidence="7 8">
    <name type="scientific">Parahaliea maris</name>
    <dbReference type="NCBI Taxonomy" id="2716870"/>
    <lineage>
        <taxon>Bacteria</taxon>
        <taxon>Pseudomonadati</taxon>
        <taxon>Pseudomonadota</taxon>
        <taxon>Gammaproteobacteria</taxon>
        <taxon>Cellvibrionales</taxon>
        <taxon>Halieaceae</taxon>
        <taxon>Parahaliea</taxon>
    </lineage>
</organism>
<dbReference type="GO" id="GO:0005524">
    <property type="term" value="F:ATP binding"/>
    <property type="evidence" value="ECO:0007669"/>
    <property type="project" value="UniProtKB-KW"/>
</dbReference>
<dbReference type="InterPro" id="IPR004364">
    <property type="entry name" value="Aa-tRNA-synt_II"/>
</dbReference>
<keyword evidence="8" id="KW-1185">Reference proteome</keyword>
<evidence type="ECO:0000256" key="5">
    <source>
        <dbReference type="ARBA" id="ARBA00052794"/>
    </source>
</evidence>
<dbReference type="GO" id="GO:0000049">
    <property type="term" value="F:tRNA binding"/>
    <property type="evidence" value="ECO:0007669"/>
    <property type="project" value="TreeGrafter"/>
</dbReference>
<evidence type="ECO:0000256" key="3">
    <source>
        <dbReference type="ARBA" id="ARBA00022741"/>
    </source>
</evidence>
<keyword evidence="4" id="KW-0067">ATP-binding</keyword>
<dbReference type="PRINTS" id="PR00982">
    <property type="entry name" value="TRNASYNTHLYS"/>
</dbReference>
<dbReference type="Proteomes" id="UP000321039">
    <property type="component" value="Unassembled WGS sequence"/>
</dbReference>
<proteinExistence type="predicted"/>
<name>A0A5C8ZZ73_9GAMM</name>
<comment type="subunit">
    <text evidence="1">Homodimer.</text>
</comment>
<dbReference type="InterPro" id="IPR006195">
    <property type="entry name" value="aa-tRNA-synth_II"/>
</dbReference>
<keyword evidence="3" id="KW-0547">Nucleotide-binding</keyword>
<dbReference type="SUPFAM" id="SSF55681">
    <property type="entry name" value="Class II aaRS and biotin synthetases"/>
    <property type="match status" value="1"/>
</dbReference>
<evidence type="ECO:0000313" key="7">
    <source>
        <dbReference type="EMBL" id="TXS93885.1"/>
    </source>
</evidence>
<dbReference type="Gene3D" id="3.30.930.10">
    <property type="entry name" value="Bira Bifunctional Protein, Domain 2"/>
    <property type="match status" value="1"/>
</dbReference>